<accession>A0ABN3B240</accession>
<dbReference type="PANTHER" id="PTHR42862">
    <property type="entry name" value="DELTA-1-PYRROLINE-5-CARBOXYLATE DEHYDROGENASE 1, ISOFORM A-RELATED"/>
    <property type="match status" value="1"/>
</dbReference>
<evidence type="ECO:0000313" key="6">
    <source>
        <dbReference type="Proteomes" id="UP001501084"/>
    </source>
</evidence>
<evidence type="ECO:0000256" key="1">
    <source>
        <dbReference type="ARBA" id="ARBA00023002"/>
    </source>
</evidence>
<reference evidence="5 6" key="1">
    <citation type="journal article" date="2019" name="Int. J. Syst. Evol. Microbiol.">
        <title>The Global Catalogue of Microorganisms (GCM) 10K type strain sequencing project: providing services to taxonomists for standard genome sequencing and annotation.</title>
        <authorList>
            <consortium name="The Broad Institute Genomics Platform"/>
            <consortium name="The Broad Institute Genome Sequencing Center for Infectious Disease"/>
            <person name="Wu L."/>
            <person name="Ma J."/>
        </authorList>
    </citation>
    <scope>NUCLEOTIDE SEQUENCE [LARGE SCALE GENOMIC DNA]</scope>
    <source>
        <strain evidence="5 6">JCM 14919</strain>
    </source>
</reference>
<evidence type="ECO:0000256" key="3">
    <source>
        <dbReference type="SAM" id="MobiDB-lite"/>
    </source>
</evidence>
<dbReference type="InterPro" id="IPR016161">
    <property type="entry name" value="Ald_DH/histidinol_DH"/>
</dbReference>
<keyword evidence="6" id="KW-1185">Reference proteome</keyword>
<dbReference type="Gene3D" id="3.40.605.10">
    <property type="entry name" value="Aldehyde Dehydrogenase, Chain A, domain 1"/>
    <property type="match status" value="1"/>
</dbReference>
<evidence type="ECO:0000259" key="4">
    <source>
        <dbReference type="Pfam" id="PF00171"/>
    </source>
</evidence>
<comment type="caution">
    <text evidence="5">The sequence shown here is derived from an EMBL/GenBank/DDBJ whole genome shotgun (WGS) entry which is preliminary data.</text>
</comment>
<feature type="domain" description="Aldehyde dehydrogenase" evidence="4">
    <location>
        <begin position="627"/>
        <end position="1037"/>
    </location>
</feature>
<dbReference type="Gene3D" id="3.20.20.220">
    <property type="match status" value="1"/>
</dbReference>
<sequence length="1273" mass="134317">MRDHSYSGVMAAEPIAPASVWDAVSERSEALAHAWISALRDRAPDETVDPRGSGHLLEGLRRDPESFEFTRRLLELVAGTEDAFASAVGLHAMSQEVPDSMPARDRFAVRAGGATSLGLPWAVMPVARRWLRDRVSGLVLAARLPGAAGGTGTATWLSSAAGAALADAHRRYSDAGLRAVTRPLGNGVHGPDGAAGEVARLAALAAHPTVAHLVVEPERIAPGGTEWTFDDDVARAASALEPVLRASAEHGTTIHLSARNVRWARMLPEIAIRALVDPALDRARIGVQLLAELPESREYYGRLSRWAQRRVAEGGAPAEVVIGVGGVAGGERIASIESGLPVPVLEERVDVLAQLLRLTELALHPGRAAVLRPVIATEDVLVLAAAVALADELGSRELSAVQLRSGVAPGLASVLRETLPDVRVVVPVVPPKEFGGAVDLLVGIAAEAADPDSALSRLEALIAREPESGGGEDDAGEIASEPAELTRERALSQAFTEFGTALARAAEPAPASHRTQNRAREWDPSERDSALFYRAPDEPARFETGGLTAAVLGLTRGSTGEFTLEAVAPPRAIPAVSESGFANEPATDATVAANREWARDLFAEARARTGDDDAANATIALSAADLDPELVAEDARSRAEAWSAQSTRTRASRLRRSALAMVAARDRLIQLLAADTGAPIAELDAEVDDLVDAARYSGQLAEALGAVRGATFVPERLVLVTADAPTPLAVQAEAVFAALAAGSGVLWLVPHRLLASASAVIEECEVGGLTPGVVRLEAAVVGRTVAELAAHRSVDRAVVVGSRTDATDLARRRPDLRVEGQFRSRGFVLVTPSADLDRAIDDVVASALGRSGGSLRAARGVILLGSVARSRRFRDGLADAVRALRAGDSARESDATVLGLRVGPLHAPADEAERRALSELARGEEWLVQPESLDSEGRVWSPGVRAGVSANATFWDDARTVPVIGITTAHSLSEALALQNREGTGGVAAIHSNDGDEIGAWLEGIEAAAVSVNRATTHVRVERHPGGGWNDAGMGLSGLAGGPNRLIALGSWRVREGSRSETLHLRGLEPEIRLLIETLQPVLPYQAFDELRRAALADAFTWRTSFGVDRDTIGLGIERNLIRHRPVATHVRLAEGGALVALARVIAAALLARAPITVSTGEVLPVELTDFLEHRDIELSLERDEDWLERLAVAGAVAADGTRALRVRLIDGDRVRAAEWLGPQDRVAIWAEPVTMAGPVELLSLVREQAISARANRHGLAVTVPGLDDAIEP</sequence>
<evidence type="ECO:0000256" key="2">
    <source>
        <dbReference type="ARBA" id="ARBA00023027"/>
    </source>
</evidence>
<feature type="region of interest" description="Disordered" evidence="3">
    <location>
        <begin position="503"/>
        <end position="525"/>
    </location>
</feature>
<dbReference type="InterPro" id="IPR029041">
    <property type="entry name" value="FAD-linked_oxidoreductase-like"/>
</dbReference>
<keyword evidence="2" id="KW-0520">NAD</keyword>
<dbReference type="InterPro" id="IPR016163">
    <property type="entry name" value="Ald_DH_C"/>
</dbReference>
<dbReference type="SUPFAM" id="SSF53720">
    <property type="entry name" value="ALDH-like"/>
    <property type="match status" value="1"/>
</dbReference>
<keyword evidence="1" id="KW-0560">Oxidoreductase</keyword>
<dbReference type="SUPFAM" id="SSF51730">
    <property type="entry name" value="FAD-linked oxidoreductase"/>
    <property type="match status" value="1"/>
</dbReference>
<proteinExistence type="predicted"/>
<dbReference type="Pfam" id="PF00171">
    <property type="entry name" value="Aldedh"/>
    <property type="match status" value="1"/>
</dbReference>
<dbReference type="InterPro" id="IPR015590">
    <property type="entry name" value="Aldehyde_DH_dom"/>
</dbReference>
<dbReference type="InterPro" id="IPR016162">
    <property type="entry name" value="Ald_DH_N"/>
</dbReference>
<name>A0ABN3B240_9MICO</name>
<dbReference type="PANTHER" id="PTHR42862:SF1">
    <property type="entry name" value="DELTA-1-PYRROLINE-5-CARBOXYLATE DEHYDROGENASE 2, ISOFORM A-RELATED"/>
    <property type="match status" value="1"/>
</dbReference>
<dbReference type="Gene3D" id="3.40.309.10">
    <property type="entry name" value="Aldehyde Dehydrogenase, Chain A, domain 2"/>
    <property type="match status" value="1"/>
</dbReference>
<protein>
    <submittedName>
        <fullName evidence="5">Proline dehydrogenase family protein</fullName>
    </submittedName>
</protein>
<evidence type="ECO:0000313" key="5">
    <source>
        <dbReference type="EMBL" id="GAA2185703.1"/>
    </source>
</evidence>
<gene>
    <name evidence="5" type="ORF">GCM10009786_03180</name>
</gene>
<dbReference type="EMBL" id="BAAAOP010000002">
    <property type="protein sequence ID" value="GAA2185703.1"/>
    <property type="molecule type" value="Genomic_DNA"/>
</dbReference>
<organism evidence="5 6">
    <name type="scientific">Leucobacter alluvii</name>
    <dbReference type="NCBI Taxonomy" id="340321"/>
    <lineage>
        <taxon>Bacteria</taxon>
        <taxon>Bacillati</taxon>
        <taxon>Actinomycetota</taxon>
        <taxon>Actinomycetes</taxon>
        <taxon>Micrococcales</taxon>
        <taxon>Microbacteriaceae</taxon>
        <taxon>Leucobacter</taxon>
    </lineage>
</organism>
<dbReference type="Proteomes" id="UP001501084">
    <property type="component" value="Unassembled WGS sequence"/>
</dbReference>
<dbReference type="InterPro" id="IPR050485">
    <property type="entry name" value="Proline_metab_enzyme"/>
</dbReference>